<evidence type="ECO:0000256" key="1">
    <source>
        <dbReference type="PROSITE-ProRule" id="PRU01388"/>
    </source>
</evidence>
<dbReference type="Proteomes" id="UP001165060">
    <property type="component" value="Unassembled WGS sequence"/>
</dbReference>
<evidence type="ECO:0000256" key="2">
    <source>
        <dbReference type="SAM" id="MobiDB-lite"/>
    </source>
</evidence>
<gene>
    <name evidence="4" type="ORF">TeGR_g511</name>
</gene>
<name>A0ABQ6NA00_9STRA</name>
<dbReference type="EMBL" id="BRYB01006192">
    <property type="protein sequence ID" value="GMI51531.1"/>
    <property type="molecule type" value="Genomic_DNA"/>
</dbReference>
<feature type="domain" description="E3 ubiquitin ligase UBR4 C-terminal" evidence="3">
    <location>
        <begin position="52"/>
        <end position="172"/>
    </location>
</feature>
<keyword evidence="1" id="KW-0862">Zinc</keyword>
<feature type="non-terminal residue" evidence="4">
    <location>
        <position position="1"/>
    </location>
</feature>
<dbReference type="PANTHER" id="PTHR21725:SF1">
    <property type="entry name" value="E3 UBIQUITIN-PROTEIN LIGASE UBR4"/>
    <property type="match status" value="1"/>
</dbReference>
<dbReference type="InterPro" id="IPR045189">
    <property type="entry name" value="UBR4-like"/>
</dbReference>
<evidence type="ECO:0000313" key="5">
    <source>
        <dbReference type="Proteomes" id="UP001165060"/>
    </source>
</evidence>
<evidence type="ECO:0000313" key="4">
    <source>
        <dbReference type="EMBL" id="GMI51531.1"/>
    </source>
</evidence>
<feature type="region of interest" description="Disordered" evidence="2">
    <location>
        <begin position="492"/>
        <end position="513"/>
    </location>
</feature>
<accession>A0ABQ6NA00</accession>
<organism evidence="4 5">
    <name type="scientific">Tetraparma gracilis</name>
    <dbReference type="NCBI Taxonomy" id="2962635"/>
    <lineage>
        <taxon>Eukaryota</taxon>
        <taxon>Sar</taxon>
        <taxon>Stramenopiles</taxon>
        <taxon>Ochrophyta</taxon>
        <taxon>Bolidophyceae</taxon>
        <taxon>Parmales</taxon>
        <taxon>Triparmaceae</taxon>
        <taxon>Tetraparma</taxon>
    </lineage>
</organism>
<dbReference type="InterPro" id="IPR025704">
    <property type="entry name" value="E3_Ub_ligase_UBR4_C"/>
</dbReference>
<feature type="domain" description="E3 ubiquitin ligase UBR4 C-terminal" evidence="3">
    <location>
        <begin position="387"/>
        <end position="560"/>
    </location>
</feature>
<dbReference type="PANTHER" id="PTHR21725">
    <property type="entry name" value="E3 UBIQUITIN-PROTEIN LIGASE UBR4"/>
    <property type="match status" value="1"/>
</dbReference>
<sequence length="599" mass="62782">YQLYLRRTPTQDEYFPQPVKSNPIMMSDVPTSGSGAATYLDLRNHIATLVGLEDSSMLELLVANKIISTSLSICGVQEKIWRDYVLKSNSGSAGASAAARAELASTPTSSLPPCVVTYRLAGLDGEATEDVVEKLGDEEDAGAGDDFVNADHVDAAGLQHIVNATCEDISSALTISKRDNTPSKLAASAPTSLSLLKIVLTRPKVLTFIVAGMDVALVKVLMRLITTTTNANENATLDTLIHCVQELSKSGASSEPDTATDAGEQGGMLSMMLKSLEQEEFRLMLTSTPSLVDVVGRLISTFVTPETSTPLLATMSENVSALPLTTLGHVALSIAKHSPSSTFFQKAMVDSRFLALIVGHATDAPSSPPPSTPALLPSTAAPLTLTETSTLTESWTRFFGCPDLVRIFSALGALASYPIVQKEFVASRMLLVSHWLAATTSAGDVGIEAELLLERVVVGNAEAEKVVKGLAAELAGRKKAIAAKRRDQALAKMGAAAPKPSAPASSKPPAPAATPAWMAEMEGMDEDDAVTCCVCGEGASYSSSVLALYTHSVRVSVSNTGMLEGVGIFEALPPSAPSGGDAALKSLWRAATASKEWAK</sequence>
<reference evidence="4 5" key="1">
    <citation type="journal article" date="2023" name="Commun. Biol.">
        <title>Genome analysis of Parmales, the sister group of diatoms, reveals the evolutionary specialization of diatoms from phago-mixotrophs to photoautotrophs.</title>
        <authorList>
            <person name="Ban H."/>
            <person name="Sato S."/>
            <person name="Yoshikawa S."/>
            <person name="Yamada K."/>
            <person name="Nakamura Y."/>
            <person name="Ichinomiya M."/>
            <person name="Sato N."/>
            <person name="Blanc-Mathieu R."/>
            <person name="Endo H."/>
            <person name="Kuwata A."/>
            <person name="Ogata H."/>
        </authorList>
    </citation>
    <scope>NUCLEOTIDE SEQUENCE [LARGE SCALE GENOMIC DNA]</scope>
</reference>
<proteinExistence type="inferred from homology"/>
<keyword evidence="5" id="KW-1185">Reference proteome</keyword>
<comment type="similarity">
    <text evidence="1">Belongs to the UBR4 family.</text>
</comment>
<keyword evidence="1" id="KW-0863">Zinc-finger</keyword>
<feature type="region of interest" description="UBR4 E3 catalytic module" evidence="1">
    <location>
        <begin position="402"/>
        <end position="599"/>
    </location>
</feature>
<evidence type="ECO:0000259" key="3">
    <source>
        <dbReference type="Pfam" id="PF13764"/>
    </source>
</evidence>
<protein>
    <recommendedName>
        <fullName evidence="3">E3 ubiquitin ligase UBR4 C-terminal domain-containing protein</fullName>
    </recommendedName>
</protein>
<comment type="caution">
    <text evidence="4">The sequence shown here is derived from an EMBL/GenBank/DDBJ whole genome shotgun (WGS) entry which is preliminary data.</text>
</comment>
<feature type="compositionally biased region" description="Low complexity" evidence="2">
    <location>
        <begin position="495"/>
        <end position="505"/>
    </location>
</feature>
<dbReference type="PROSITE" id="PS52043">
    <property type="entry name" value="UBR4_E3"/>
    <property type="match status" value="1"/>
</dbReference>
<dbReference type="Pfam" id="PF13764">
    <property type="entry name" value="E3_UbLigase_R4"/>
    <property type="match status" value="2"/>
</dbReference>
<keyword evidence="1" id="KW-0479">Metal-binding</keyword>